<dbReference type="EMBL" id="CM047897">
    <property type="protein sequence ID" value="KAJ0113037.1"/>
    <property type="molecule type" value="Genomic_DNA"/>
</dbReference>
<keyword evidence="2" id="KW-1185">Reference proteome</keyword>
<dbReference type="Proteomes" id="UP001164250">
    <property type="component" value="Chromosome 1"/>
</dbReference>
<protein>
    <submittedName>
        <fullName evidence="1">Uncharacterized protein</fullName>
    </submittedName>
</protein>
<comment type="caution">
    <text evidence="1">The sequence shown here is derived from an EMBL/GenBank/DDBJ whole genome shotgun (WGS) entry which is preliminary data.</text>
</comment>
<name>A0ACC1CC04_9ROSI</name>
<evidence type="ECO:0000313" key="2">
    <source>
        <dbReference type="Proteomes" id="UP001164250"/>
    </source>
</evidence>
<proteinExistence type="predicted"/>
<reference evidence="2" key="1">
    <citation type="journal article" date="2023" name="G3 (Bethesda)">
        <title>Genome assembly and association tests identify interacting loci associated with vigor, precocity, and sex in interspecific pistachio rootstocks.</title>
        <authorList>
            <person name="Palmer W."/>
            <person name="Jacygrad E."/>
            <person name="Sagayaradj S."/>
            <person name="Cavanaugh K."/>
            <person name="Han R."/>
            <person name="Bertier L."/>
            <person name="Beede B."/>
            <person name="Kafkas S."/>
            <person name="Golino D."/>
            <person name="Preece J."/>
            <person name="Michelmore R."/>
        </authorList>
    </citation>
    <scope>NUCLEOTIDE SEQUENCE [LARGE SCALE GENOMIC DNA]</scope>
</reference>
<accession>A0ACC1CC04</accession>
<evidence type="ECO:0000313" key="1">
    <source>
        <dbReference type="EMBL" id="KAJ0113037.1"/>
    </source>
</evidence>
<sequence length="81" mass="8939">MTMRGIGNTLKLENPALRACLKVQSNEGVLVRRVEPTSDANTVLKEMLKGSQMAKYIDGLVSISFILNTCKAVMEKVIELK</sequence>
<gene>
    <name evidence="1" type="ORF">Patl1_01099</name>
</gene>
<organism evidence="1 2">
    <name type="scientific">Pistacia atlantica</name>
    <dbReference type="NCBI Taxonomy" id="434234"/>
    <lineage>
        <taxon>Eukaryota</taxon>
        <taxon>Viridiplantae</taxon>
        <taxon>Streptophyta</taxon>
        <taxon>Embryophyta</taxon>
        <taxon>Tracheophyta</taxon>
        <taxon>Spermatophyta</taxon>
        <taxon>Magnoliopsida</taxon>
        <taxon>eudicotyledons</taxon>
        <taxon>Gunneridae</taxon>
        <taxon>Pentapetalae</taxon>
        <taxon>rosids</taxon>
        <taxon>malvids</taxon>
        <taxon>Sapindales</taxon>
        <taxon>Anacardiaceae</taxon>
        <taxon>Pistacia</taxon>
    </lineage>
</organism>